<feature type="compositionally biased region" description="Basic and acidic residues" evidence="1">
    <location>
        <begin position="1409"/>
        <end position="1448"/>
    </location>
</feature>
<feature type="region of interest" description="Disordered" evidence="1">
    <location>
        <begin position="4737"/>
        <end position="4832"/>
    </location>
</feature>
<feature type="compositionally biased region" description="Basic and acidic residues" evidence="1">
    <location>
        <begin position="4061"/>
        <end position="4088"/>
    </location>
</feature>
<evidence type="ECO:0000256" key="1">
    <source>
        <dbReference type="SAM" id="MobiDB-lite"/>
    </source>
</evidence>
<feature type="region of interest" description="Disordered" evidence="1">
    <location>
        <begin position="2469"/>
        <end position="2773"/>
    </location>
</feature>
<dbReference type="PANTHER" id="PTHR40641:SF2">
    <property type="entry name" value="INVOLUCRIN REPEAT PROTEIN"/>
    <property type="match status" value="1"/>
</dbReference>
<feature type="region of interest" description="Disordered" evidence="1">
    <location>
        <begin position="188"/>
        <end position="217"/>
    </location>
</feature>
<feature type="compositionally biased region" description="Polar residues" evidence="1">
    <location>
        <begin position="4975"/>
        <end position="4993"/>
    </location>
</feature>
<reference evidence="2 3" key="1">
    <citation type="journal article" date="2014" name="BMC Genomics">
        <title>Comparative genome sequencing reveals chemotype-specific gene clusters in the toxigenic black mold Stachybotrys.</title>
        <authorList>
            <person name="Semeiks J."/>
            <person name="Borek D."/>
            <person name="Otwinowski Z."/>
            <person name="Grishin N.V."/>
        </authorList>
    </citation>
    <scope>NUCLEOTIDE SEQUENCE [LARGE SCALE GENOMIC DNA]</scope>
    <source>
        <strain evidence="2 3">IBT 40285</strain>
    </source>
</reference>
<feature type="compositionally biased region" description="Basic residues" evidence="1">
    <location>
        <begin position="4848"/>
        <end position="4857"/>
    </location>
</feature>
<feature type="compositionally biased region" description="Polar residues" evidence="1">
    <location>
        <begin position="2643"/>
        <end position="2656"/>
    </location>
</feature>
<feature type="compositionally biased region" description="Low complexity" evidence="1">
    <location>
        <begin position="4330"/>
        <end position="4340"/>
    </location>
</feature>
<feature type="region of interest" description="Disordered" evidence="1">
    <location>
        <begin position="2255"/>
        <end position="2451"/>
    </location>
</feature>
<feature type="compositionally biased region" description="Basic residues" evidence="1">
    <location>
        <begin position="3478"/>
        <end position="3487"/>
    </location>
</feature>
<feature type="compositionally biased region" description="Basic residues" evidence="1">
    <location>
        <begin position="191"/>
        <end position="206"/>
    </location>
</feature>
<feature type="compositionally biased region" description="Basic residues" evidence="1">
    <location>
        <begin position="1958"/>
        <end position="1969"/>
    </location>
</feature>
<feature type="compositionally biased region" description="Basic residues" evidence="1">
    <location>
        <begin position="2365"/>
        <end position="2375"/>
    </location>
</feature>
<feature type="compositionally biased region" description="Basic residues" evidence="1">
    <location>
        <begin position="2716"/>
        <end position="2725"/>
    </location>
</feature>
<feature type="region of interest" description="Disordered" evidence="1">
    <location>
        <begin position="1"/>
        <end position="166"/>
    </location>
</feature>
<feature type="compositionally biased region" description="Basic and acidic residues" evidence="1">
    <location>
        <begin position="5605"/>
        <end position="5620"/>
    </location>
</feature>
<feature type="compositionally biased region" description="Basic and acidic residues" evidence="1">
    <location>
        <begin position="1016"/>
        <end position="1046"/>
    </location>
</feature>
<feature type="compositionally biased region" description="Basic residues" evidence="1">
    <location>
        <begin position="2613"/>
        <end position="2622"/>
    </location>
</feature>
<feature type="compositionally biased region" description="Polar residues" evidence="1">
    <location>
        <begin position="3636"/>
        <end position="3650"/>
    </location>
</feature>
<feature type="compositionally biased region" description="Polar residues" evidence="1">
    <location>
        <begin position="4535"/>
        <end position="4561"/>
    </location>
</feature>
<feature type="compositionally biased region" description="Basic and acidic residues" evidence="1">
    <location>
        <begin position="559"/>
        <end position="606"/>
    </location>
</feature>
<feature type="compositionally biased region" description="Basic and acidic residues" evidence="1">
    <location>
        <begin position="1497"/>
        <end position="1507"/>
    </location>
</feature>
<feature type="compositionally biased region" description="Basic and acidic residues" evidence="1">
    <location>
        <begin position="3391"/>
        <end position="3409"/>
    </location>
</feature>
<feature type="region of interest" description="Disordered" evidence="1">
    <location>
        <begin position="323"/>
        <end position="363"/>
    </location>
</feature>
<feature type="compositionally biased region" description="Polar residues" evidence="1">
    <location>
        <begin position="2322"/>
        <end position="2332"/>
    </location>
</feature>
<feature type="compositionally biased region" description="Polar residues" evidence="1">
    <location>
        <begin position="234"/>
        <end position="256"/>
    </location>
</feature>
<feature type="compositionally biased region" description="Basic residues" evidence="1">
    <location>
        <begin position="5061"/>
        <end position="5074"/>
    </location>
</feature>
<feature type="compositionally biased region" description="Low complexity" evidence="1">
    <location>
        <begin position="1712"/>
        <end position="1724"/>
    </location>
</feature>
<feature type="compositionally biased region" description="Polar residues" evidence="1">
    <location>
        <begin position="2748"/>
        <end position="2758"/>
    </location>
</feature>
<accession>A0A084QQQ7</accession>
<feature type="compositionally biased region" description="Acidic residues" evidence="1">
    <location>
        <begin position="2822"/>
        <end position="2835"/>
    </location>
</feature>
<feature type="compositionally biased region" description="Low complexity" evidence="1">
    <location>
        <begin position="47"/>
        <end position="60"/>
    </location>
</feature>
<feature type="compositionally biased region" description="Basic and acidic residues" evidence="1">
    <location>
        <begin position="3219"/>
        <end position="3229"/>
    </location>
</feature>
<feature type="compositionally biased region" description="Low complexity" evidence="1">
    <location>
        <begin position="2872"/>
        <end position="2881"/>
    </location>
</feature>
<feature type="region of interest" description="Disordered" evidence="1">
    <location>
        <begin position="2786"/>
        <end position="3563"/>
    </location>
</feature>
<dbReference type="STRING" id="1283841.A0A084QQQ7"/>
<dbReference type="HOGENOM" id="CLU_000045_0_0_1"/>
<feature type="region of interest" description="Disordered" evidence="1">
    <location>
        <begin position="744"/>
        <end position="794"/>
    </location>
</feature>
<feature type="compositionally biased region" description="Basic and acidic residues" evidence="1">
    <location>
        <begin position="3547"/>
        <end position="3556"/>
    </location>
</feature>
<feature type="region of interest" description="Disordered" evidence="1">
    <location>
        <begin position="231"/>
        <end position="280"/>
    </location>
</feature>
<feature type="compositionally biased region" description="Basic residues" evidence="1">
    <location>
        <begin position="2891"/>
        <end position="2901"/>
    </location>
</feature>
<feature type="compositionally biased region" description="Basic and acidic residues" evidence="1">
    <location>
        <begin position="1593"/>
        <end position="1606"/>
    </location>
</feature>
<feature type="compositionally biased region" description="Low complexity" evidence="1">
    <location>
        <begin position="4277"/>
        <end position="4290"/>
    </location>
</feature>
<dbReference type="Proteomes" id="UP000028524">
    <property type="component" value="Unassembled WGS sequence"/>
</dbReference>
<feature type="compositionally biased region" description="Basic and acidic residues" evidence="1">
    <location>
        <begin position="5452"/>
        <end position="5471"/>
    </location>
</feature>
<sequence>MLRDSRRRSPESSRRRRREHRRGSRESLANVPPMPMAPESSLSYAEPTQSQSQSQSQYQYPLPPSKPYAHPDPTLQYPPPDDASRSRQQYPQPQPYPQQYPSQYPQQSFQQYPQQPSQQYPQQSPQPYSQQYPQQYPQQQQSYQPRKTNRAASFYSSSSSSSSSLLDISRRYPQTKLGGIFTTFFRAPSEHRRRRRKSGGTRRRRILNFGNSSSSSVNSDLAYGTGYIKKSKSRNLSPQTAAPSQYAAPSQVTVPSQFRPDPTVVGAKPPSPRRSKTDEEIIALGRQLSDLARRQNEDDLRVAGITKPSSFVAASAKLSEFNRRKREDKERGIGSSKPNDDDSDWESASDDEDSSSEGANSELAYGGTVSNALRPTVAAATGVAAGAAIASAASKWTSQAKPSPERRNTVVDPNLFGPVNSLRGMVNTPCGFADGKATPISYGPNGPEPLRTDSASQAPMRTVYAVPTSDPGRFDAERSSITSSRQELPYHGRPAPVPIQQPIPKIPVSSKIYEAEKLDDATRRDSLASYQRPDERSWAGAATAAVAAAAVGAALARGPLKERHEYRKDERREREKRPENIVLQDRESKRRDWHGEVDREYPRTQRESYTAKYADEADHKRSSRHNDYDTSSRKRREVGDDKHPESVSYTRGGEEIRVEYEPESRNEAPRFANRDSQGRDSRDTRLEYPLAEKAGSQKPVMSDKPAEKAPIDPFQFQVPDDAFQTPQNATPMRPLTPQIVTVAREPNFDDSPPRSAVSTGRLSRRDSFEIENRSADPSKGHEYEEDEHAARSIYDEARHATVPISAAAVASAIAIERARSEERRRSGLSEDGSRDRSRPDKDTVQAEADRRYRESVIARKIAGEEIRNHNHEEERSVVGKWADDDTPEKFTIVTPPDMEDRRHDKGPYDAPNADVRIDNKIFPREAHRFLIKADDLDTPRFKSRDPSCERERPLLNLVLPTPIPSRSASPAVPQRQSEEASRNSEPSAPSGGVDVVVARDEPAPAAQAKSVTWGENETKSFEVDTPDNRSDHEGSRSWTDAGDRPRPRLNKSSQWGIIAAAIAGSSTEPANEPDVASAHDNAKGLEDGYKSIDLGRDRTVLDDSVEAPPVPGPKPNSPIQDQMPGGFADDIEFAATLAAGLKDTGFDPNIVIEDPQYHRRQSPPGSNELNGQGLYRGPWAETVSDIGLHEAHTNKDVPEPGFVVGEVETPTADTVVEAPSSQSSWVDVPANLSKRERKRLEKLANGRSPEAESPAVESPDTPAWEDAPETISNLSKKERRRRDKESKSEVVVVQGDESPSSGEPDSGTVAREAGEEIWEESSRSKSRKHRKSRDTTGAESPKIIVPVDTYDDIQSPRSGKAEDEWDTPRKSKKKSRHESTDSPSRSVAASEASVDSSGKRSSKHKRRSSTKDDFSENSRDSPSRRRDPFEDREVSSVVSEPRHDDRRKESRKGKSSSSRYEDDDTKSVASAPGSSRRGKEPEKRSSGLFSSIFKSNGYKEDGKRDSFLDNAGTLGAGAGLAGAVVAIASSLTRSNAAETSEEKEAAAPNLEDIEIVPRVIKPAIDPQYGDLLPLPPSEPGSPSNVPEELPDLPDSRPDTPPEERSLLRGRISHQRRRSAQETPAKSPSHTAIPISLRLGQRGAPSSPAGFKSSPVTTPTIPSHEPSSASRRPGRPMSWEGTKEIRPLYLLESSRQSATESATKDWELPALPPSEASSRESPSPEDQAAIHHEMEGVRDLSALDMVNSALRIDTSVPSFERVADIAGSQETTPKADRRPELPLSLSSESTAWDTLGSGQHFAEAQPDEAAFADPDPVDPVSKNRSSYLLHSEPSSVKSTRSTDADQLPQSPPDSTPTKRRLGDLTLSDIPEDLTSADEHFSDAVESRTGDDAFEDAAAEWSIESPAFDQTSTSPTLSNPVVEQVLDQTAILPLTEKSVPEEPATEESAVEEQPALSAKDRKKAKKAARKNKAAEAPTDVAPNDAASIDVTPDAVAPTEVVETAAEPQPAAQDPVPKLSEADTLVEETVIEEPPTPKSGKRNKKKKKNAMSWEAEVDQPAAAPAVDEAISQEPSNQASDDPPLPAETLDKGLDEPTSLAEATDIKADAEDISKPAETSEAAATDPVLEPSQPAENPGIIATPEAPAEPIIEVQPEEPADEAAFEALGKKSKKKKKKGKSTDTVVADVSEPVVTDAPEPTVTPIDAQEDQALTDTTETSPKLDNMAESDNIPSVVAANAVPENNAVAEPVSTVEIQEDAAIAEPDTPAEVIEDDSTVVPSTSSKKDKKKKKKRGSQSEDPVATKEDAEPVLPTQDLPAIPVEQPDATSEDVTSSEIPVATLETVTSDEVPPQDKALTEAEPGVAPVPKGKKKKNKRKSVQWEAESEKKDEAALEEIAAEQGATISDVPNNDNELSNPIASASPTNESVQEPTRDLPQASEETTADASTDQGFLSSATPLIPAVTGITSVSSVFKNVGGGDQAEKGTDAAKVAEDSSDRTTPHDGVESKDANDLEVKETTDSKAEAPAPLEEPTTETTAIPGAENLLPTDDTSLPIDASLAVDTGLPDDASPPNDATVSKEDEPQARIADAGTEDNAPDAAPDAAEAVTEPIVTEKKSKKKKKKKNSIAFDEPAEDVVAEPMDKDATASTETPETVNITDPTPEVDLTVDRPTSEASESLPLQKPIDNEAEAVETTAEDVTPTPGQEAQPEDEWGLPSSNKKKKKKKSKAGVADSNDATDASAAVTDKASLMTDSIALTQEPEQIPESVSELPSEQISEQILEQNIEPVEQLTEPIPEPTSEQISDKPHEEVSGQVEDQVTVMAEEPIDPPETPVEEEPQAPGKKGKKKKRQSLPSTPVEELDTFVTPPAEPTPEPELAAAAAPEAEAETDTTKKGKKNKKKKKGSLALDAAESQQQADAGSVPDIAPETSARDQAEGVPSLPVLGEPAKDISAGAPAVGEVGSVTATSLEHTGEDSAPPREEGPVDAGLQDEAAQSEETPLPASEFATALEFTQDTGAEPSYFPSQPDATAAVDAPNPDAASELSTSAIPPTEDAETLFPVKLSKKDKKKKKKQAAMDLPTAAEAETGAVTEDKKTDLASSTPLDGQVADPVAKPETPSEETQTAQTATTDQPLPTNQEPEANPEDEWGGFALKKSKKDKKKKKAKDIEFEIPQDSKPSAPTSPKPKAEEKSNEPAPEALLTNTGLEPDGVGDISLGSGTKEQIEPVFKSEPEAEPAPESVKLDDDWSGHLPKNEDKMPSEEGSLAPEPVVEVGPVQDAVDKLDHNELPDQKAEDDAQSSGPAKKNKKKKKNKGKAQDTEPEERSEPSTIPVLAADESIQVSSPYNDTATLLAAGEAPSGERALAEQPRESQESQDIPVLSAAEEADTATEVQDTLHVEDAERVDQSVEQEPRPAPGPDEGREQLSSLDLAEGVVHLENLSDPQPGVSTTDTLTEPNVTAAADLPVPPTEDIVSSVVSKKDKGKKKKKKGRIEVPELESVDDPSADHQQTDVKPDAELVAAAALTQTEEQPKSLDDSTTNAIPAAVLSEDEAKLEHDEPSTDANLPESALEAAIPAVADAIHEADTIPESLPLDEPLPEDVSEAQAESLESNSAGVVELSKKDRKKKKKKGKNLEQETEQGASATMDQPTVQEAKSELEPTAEIAPDHAPESVAEAKINTETEAESGPSKTSDAVPVTAPVAADCIEHKIEETSETVPKTQTEVQADIQDQQQEGDAIDDKALSSKDKKKKKKKGKKNTPDQDDTEPAVPSQATTQSVIPEPIMTTATADGPQENLQAEPSEPPLDVNILEPADVPSPHAVPDTVDDAAPSTSLDREIIQPADEGVAASEDVTELVQTLPEVPVEEPVVAQADPEASIQLTTTQQMTDLPRSDVPDPTIPSVADTDDPSDMLLTGKKVKKSKKNKKSQAKAVTWETDAETSGLKTTEQTQPIESAPILGAADAVASLPDIETSTLVEDPVSPAATEVAESQQVSEHLAISSPTDAPQRLEIAPVAGEDADAVETMAPDTAPSAVAEVLEEVAERVEPYIPSSVPLDDTPPADTSIKETDLKEMDVLLEAKPDHPATNDIPKKLSKKDKKKKKKQTAMVEEAAEPVQPNLEDSTSISHTDTIAADLPAPTPTELIAGHSEHQDAIPDAPEAKISKYDVETAVDNAQEVIVNPPNESSQEAIQETVQETTRQILQEPTKEAAEDIAEPVAAEATQEPDELIPKLLSKKDKKKAKKKARSLPVAAEDGVVEDSSASAIPDVQDPTLSREIAEEQPNQQEPETQPIEDLPVGESEALNEPSSEATDPLRKDTSTEVTTEAGAPTEITAVPTSETSTEPTKEPHPEPATKTLPKPTAEALSESITGVVAEPATEARPDPLVEAASESTVEVSTGPITDVSIGGIAEVPAESTGLTVAVPLESTSERPLKLAAETPKDSDKEVFAQEPPAEVIEETQLEPTAELNREDAVETLTDPDARPHSEATEGPSKEVTIGTTAEPSKEGPEEAEPDYSPMSRKKSKKEKKKNAAGAAATNTPTSAIVESRQAQEPQSDKMSNTGEPVQFQEPSADVGAFAENTAGPPQEQPIVEEDNEWAIPVKKKGKKGKKSKANSGVATPRDILETSVPGSVPEQIADEALPKSGVDTADPVPVSEPHIEPTAEFAVSPKDDAVLSLTTEPAANEIAADAHESLSGLQTAVDIQPVIDSAPVPSVEPRDAFDLMPVSQDTVEERIETVDDTALSDALDTEAHTLEIPSTVTAEPAPEPAPQSAPESVSEQALEPTPEQAPEQAPETVPEPIPEPKLESVNEAPIESVKATKEVDVAGEQPTEGISGLVDADAADLWASPAKKKGIRGKKAKEAKIEQQQPSVPEPILQNETSAPTPSSMQQVDEAAAGASASMPAEAPNDNTAEDEWTQPVAGKKNKKERKSEDLAQARPDRSPPVLFEQSLQPSIGDHADELQPEPTTLVAVPNMEESQADLSEVQISERNVPTESRAPGADLQLLASTNPLDDNAFAFEVLDENGKPKKNDWGLLQPVEEAPHVELADGGPDDSVPVTVTKKSKKDKKDKKRKSVLLTPPDMSNSATPTETEHPIAIVEQPVTMDPVAVHDTQKSQLSADPLNDNFATSKSKKKRGKKDQASSSDRPSDVLEVEDAEITPLDSGDGVADEEAKVKAMPEVHEEPTTSKPTELAETIGEKSLNITDEPNQAKQLGTELDTVQVKSVEVSEAPVSAHWAEEMLSSSLAEHEEKEKGTVPDDSVAELITGRKDPEETKSAVAVVDTIEGTSSKGVVDEDSKEQDPVVEAVVAAGVAATGAAAAAAWADKASSGKKAKKGKKKVLDKRRAQEEDIFDDPAVWEGADKKAMEAEDVEQANDEFWGGGEDEPAGETVRDREIQPAATPKSESLTESEGGWKETARQGARLVDDEVDESPILGRGESYLSRNEPLEMLQRGRDIEHGYGHGLTKEDRGQGQQEVVRLDVPYLRRSPSRSLPAVQEIPEAEAEGTRDSWATGDTNRDSGIARESPDPLRRRSDPHGEEAQRDSGVHSGDWTDAIKTPDASADKKSRRGAFGTPVVLEPAARRETPEPEKKRAKSGEMVAGKTKAKDKDYGQVGDRDGRTGTALLPAPALSPAPALLPALGVTAAAAATTSTSDTTPSRRSVSDGSYTAHKQQQQQRGDAAGLGQSPLSMGARRSVSNTSLSRHRTPEPLKFRPDSPGIRPTSTPTPPLRRVDKRMSGDLRALRQQSNSTPVANEGRVRAKDMTDVYDGFGEGRIGSPRSPTRPHSMRRRQSMQVIELESKVQQLLDENRLLTDARSQAESSLTQRTTHLLSERDAEIEALKQTLQFLRNEVSRLTEVNDGLSSANAELASKDAHRYAELEGRHADMARELDQARSSRDQFNHNLAAKDAEIADLRAQLDTAKEQVRDMQRQILASKAAGAEFLSIHDEDYFDHRCQQLCSHVQQWVLRFSKFSDMRSCRLTSEINDEKTIDRLDNSVLDGSDVDVFLRDRVRRRDVFMSMTMNMIWEFVFTRYLFGMDREQRQKLKSLEKLLTDVGPAQAVRLWRAVTLTLLSRRDSFKQQRDQDTEAVVQAVYQTLSKILPPPSNREDQIQSQLRRVMKEAVDLSIEMRTQKSEYVMLPPLQPEYDASGELAHTVPFNATMMNERSSGASLSNEELEEQGAIVRMVLFPLVVKKGDDEGVGDEEIVICPAQVLVVRDKGKRYGAPSSDAGGASLGARSHISVVTEHMSGNPGSYLGSD</sequence>
<feature type="compositionally biased region" description="Basic and acidic residues" evidence="1">
    <location>
        <begin position="5266"/>
        <end position="5275"/>
    </location>
</feature>
<feature type="region of interest" description="Disordered" evidence="1">
    <location>
        <begin position="394"/>
        <end position="414"/>
    </location>
</feature>
<feature type="compositionally biased region" description="Basic and acidic residues" evidence="1">
    <location>
        <begin position="5516"/>
        <end position="5546"/>
    </location>
</feature>
<organism evidence="2 3">
    <name type="scientific">Stachybotrys chlorohalonatus (strain IBT 40285)</name>
    <dbReference type="NCBI Taxonomy" id="1283841"/>
    <lineage>
        <taxon>Eukaryota</taxon>
        <taxon>Fungi</taxon>
        <taxon>Dikarya</taxon>
        <taxon>Ascomycota</taxon>
        <taxon>Pezizomycotina</taxon>
        <taxon>Sordariomycetes</taxon>
        <taxon>Hypocreomycetidae</taxon>
        <taxon>Hypocreales</taxon>
        <taxon>Stachybotryaceae</taxon>
        <taxon>Stachybotrys</taxon>
    </lineage>
</organism>
<dbReference type="OrthoDB" id="5365701at2759"/>
<feature type="compositionally biased region" description="Low complexity" evidence="1">
    <location>
        <begin position="5621"/>
        <end position="5634"/>
    </location>
</feature>
<feature type="compositionally biased region" description="Basic residues" evidence="1">
    <location>
        <begin position="3913"/>
        <end position="3925"/>
    </location>
</feature>
<feature type="region of interest" description="Disordered" evidence="1">
    <location>
        <begin position="3866"/>
        <end position="3950"/>
    </location>
</feature>
<feature type="compositionally biased region" description="Basic residues" evidence="1">
    <location>
        <begin position="4599"/>
        <end position="4610"/>
    </location>
</feature>
<feature type="compositionally biased region" description="Low complexity" evidence="1">
    <location>
        <begin position="2728"/>
        <end position="2746"/>
    </location>
</feature>
<feature type="region of interest" description="Disordered" evidence="1">
    <location>
        <begin position="1930"/>
        <end position="2234"/>
    </location>
</feature>
<feature type="region of interest" description="Disordered" evidence="1">
    <location>
        <begin position="4045"/>
        <end position="4119"/>
    </location>
</feature>
<evidence type="ECO:0000313" key="3">
    <source>
        <dbReference type="Proteomes" id="UP000028524"/>
    </source>
</evidence>
<feature type="region of interest" description="Disordered" evidence="1">
    <location>
        <begin position="482"/>
        <end position="503"/>
    </location>
</feature>
<feature type="region of interest" description="Disordered" evidence="1">
    <location>
        <begin position="4420"/>
        <end position="4654"/>
    </location>
</feature>
<feature type="compositionally biased region" description="Basic and acidic residues" evidence="1">
    <location>
        <begin position="5581"/>
        <end position="5591"/>
    </location>
</feature>
<feature type="compositionally biased region" description="Polar residues" evidence="1">
    <location>
        <begin position="4876"/>
        <end position="4889"/>
    </location>
</feature>
<feature type="compositionally biased region" description="Basic and acidic residues" evidence="1">
    <location>
        <begin position="3360"/>
        <end position="3369"/>
    </location>
</feature>
<feature type="compositionally biased region" description="Low complexity" evidence="1">
    <location>
        <begin position="5646"/>
        <end position="5665"/>
    </location>
</feature>
<feature type="compositionally biased region" description="Basic residues" evidence="1">
    <location>
        <begin position="2282"/>
        <end position="2291"/>
    </location>
</feature>
<feature type="region of interest" description="Disordered" evidence="1">
    <location>
        <begin position="4845"/>
        <end position="4999"/>
    </location>
</feature>
<feature type="compositionally biased region" description="Low complexity" evidence="1">
    <location>
        <begin position="4770"/>
        <end position="4794"/>
    </location>
</feature>
<feature type="compositionally biased region" description="Basic and acidic residues" evidence="1">
    <location>
        <begin position="3276"/>
        <end position="3292"/>
    </location>
</feature>
<evidence type="ECO:0000313" key="2">
    <source>
        <dbReference type="EMBL" id="KFA66292.1"/>
    </source>
</evidence>
<dbReference type="InParanoid" id="A0A084QQQ7"/>
<feature type="region of interest" description="Disordered" evidence="1">
    <location>
        <begin position="5646"/>
        <end position="5733"/>
    </location>
</feature>
<feature type="compositionally biased region" description="Basic residues" evidence="1">
    <location>
        <begin position="4233"/>
        <end position="4243"/>
    </location>
</feature>
<feature type="compositionally biased region" description="Low complexity" evidence="1">
    <location>
        <begin position="1199"/>
        <end position="1208"/>
    </location>
</feature>
<gene>
    <name evidence="2" type="ORF">S40285_01913</name>
</gene>
<protein>
    <recommendedName>
        <fullName evidence="4">Involucrin repeat protein</fullName>
    </recommendedName>
</protein>
<feature type="compositionally biased region" description="Basic and acidic residues" evidence="1">
    <location>
        <begin position="3501"/>
        <end position="3513"/>
    </location>
</feature>
<feature type="compositionally biased region" description="Basic residues" evidence="1">
    <location>
        <begin position="2036"/>
        <end position="2046"/>
    </location>
</feature>
<feature type="compositionally biased region" description="Polar residues" evidence="1">
    <location>
        <begin position="1821"/>
        <end position="1840"/>
    </location>
</feature>
<feature type="compositionally biased region" description="Polar residues" evidence="1">
    <location>
        <begin position="2436"/>
        <end position="2451"/>
    </location>
</feature>
<feature type="compositionally biased region" description="Polar residues" evidence="1">
    <location>
        <begin position="3712"/>
        <end position="3731"/>
    </location>
</feature>
<feature type="compositionally biased region" description="Basic and acidic residues" evidence="1">
    <location>
        <begin position="1"/>
        <end position="13"/>
    </location>
</feature>
<feature type="compositionally biased region" description="Polar residues" evidence="1">
    <location>
        <begin position="1620"/>
        <end position="1629"/>
    </location>
</feature>
<proteinExistence type="predicted"/>
<feature type="compositionally biased region" description="Low complexity" evidence="1">
    <location>
        <begin position="3117"/>
        <end position="3133"/>
    </location>
</feature>
<feature type="compositionally biased region" description="Low complexity" evidence="1">
    <location>
        <begin position="3078"/>
        <end position="3087"/>
    </location>
</feature>
<feature type="region of interest" description="Disordered" evidence="1">
    <location>
        <begin position="3577"/>
        <end position="3828"/>
    </location>
</feature>
<feature type="compositionally biased region" description="Basic residues" evidence="1">
    <location>
        <begin position="4089"/>
        <end position="4101"/>
    </location>
</feature>
<feature type="compositionally biased region" description="Polar residues" evidence="1">
    <location>
        <begin position="3985"/>
        <end position="4001"/>
    </location>
</feature>
<feature type="compositionally biased region" description="Polar residues" evidence="1">
    <location>
        <begin position="2207"/>
        <end position="2218"/>
    </location>
</feature>
<feature type="compositionally biased region" description="Basic residues" evidence="1">
    <location>
        <begin position="3619"/>
        <end position="3628"/>
    </location>
</feature>
<dbReference type="InterPro" id="IPR053268">
    <property type="entry name" value="Woronin_anchor"/>
</dbReference>
<feature type="compositionally biased region" description="Low complexity" evidence="1">
    <location>
        <begin position="1992"/>
        <end position="2005"/>
    </location>
</feature>
<keyword evidence="3" id="KW-1185">Reference proteome</keyword>
<feature type="compositionally biased region" description="Polar residues" evidence="1">
    <location>
        <begin position="3443"/>
        <end position="3454"/>
    </location>
</feature>
<dbReference type="EMBL" id="KL660462">
    <property type="protein sequence ID" value="KFA66292.1"/>
    <property type="molecule type" value="Genomic_DNA"/>
</dbReference>
<feature type="compositionally biased region" description="Basic and acidic residues" evidence="1">
    <location>
        <begin position="4425"/>
        <end position="4445"/>
    </location>
</feature>
<feature type="compositionally biased region" description="Low complexity" evidence="1">
    <location>
        <begin position="4892"/>
        <end position="4906"/>
    </location>
</feature>
<feature type="compositionally biased region" description="Basic and acidic residues" evidence="1">
    <location>
        <begin position="898"/>
        <end position="907"/>
    </location>
</feature>
<feature type="region of interest" description="Disordered" evidence="1">
    <location>
        <begin position="5323"/>
        <end position="5634"/>
    </location>
</feature>
<feature type="compositionally biased region" description="Low complexity" evidence="1">
    <location>
        <begin position="1382"/>
        <end position="1396"/>
    </location>
</feature>
<feature type="region of interest" description="Disordered" evidence="1">
    <location>
        <begin position="815"/>
        <end position="851"/>
    </location>
</feature>
<feature type="compositionally biased region" description="Basic and acidic residues" evidence="1">
    <location>
        <begin position="2478"/>
        <end position="2520"/>
    </location>
</feature>
<feature type="compositionally biased region" description="Basic and acidic residues" evidence="1">
    <location>
        <begin position="613"/>
        <end position="645"/>
    </location>
</feature>
<feature type="compositionally biased region" description="Polar residues" evidence="1">
    <location>
        <begin position="1653"/>
        <end position="1669"/>
    </location>
</feature>
<dbReference type="OMA" id="TETIMDE"/>
<feature type="region of interest" description="Disordered" evidence="1">
    <location>
        <begin position="4175"/>
        <end position="4393"/>
    </location>
</feature>
<dbReference type="PANTHER" id="PTHR40641">
    <property type="entry name" value="INVOLUCRIN REPEAT PROTEIN (AFU_ORTHOLOGUE AFUA_2G08060)"/>
    <property type="match status" value="1"/>
</dbReference>
<evidence type="ECO:0008006" key="4">
    <source>
        <dbReference type="Google" id="ProtNLM"/>
    </source>
</evidence>
<feature type="region of interest" description="Disordered" evidence="1">
    <location>
        <begin position="1753"/>
        <end position="1914"/>
    </location>
</feature>
<feature type="compositionally biased region" description="Basic and acidic residues" evidence="1">
    <location>
        <begin position="2968"/>
        <end position="2980"/>
    </location>
</feature>
<feature type="compositionally biased region" description="Basic and acidic residues" evidence="1">
    <location>
        <begin position="323"/>
        <end position="332"/>
    </location>
</feature>
<feature type="compositionally biased region" description="Basic residues" evidence="1">
    <location>
        <begin position="14"/>
        <end position="23"/>
    </location>
</feature>
<feature type="compositionally biased region" description="Basic and acidic residues" evidence="1">
    <location>
        <begin position="816"/>
        <end position="851"/>
    </location>
</feature>
<feature type="compositionally biased region" description="Low complexity" evidence="1">
    <location>
        <begin position="99"/>
        <end position="145"/>
    </location>
</feature>
<feature type="compositionally biased region" description="Basic and acidic residues" evidence="1">
    <location>
        <begin position="864"/>
        <end position="883"/>
    </location>
</feature>
<feature type="compositionally biased region" description="Basic residues" evidence="1">
    <location>
        <begin position="3060"/>
        <end position="3071"/>
    </location>
</feature>
<feature type="compositionally biased region" description="Basic and acidic residues" evidence="1">
    <location>
        <begin position="937"/>
        <end position="953"/>
    </location>
</feature>
<feature type="region of interest" description="Disordered" evidence="1">
    <location>
        <begin position="937"/>
        <end position="1126"/>
    </location>
</feature>
<feature type="compositionally biased region" description="Basic residues" evidence="1">
    <location>
        <begin position="5329"/>
        <end position="5342"/>
    </location>
</feature>
<feature type="compositionally biased region" description="Basic and acidic residues" evidence="1">
    <location>
        <begin position="4928"/>
        <end position="4940"/>
    </location>
</feature>
<feature type="region of interest" description="Disordered" evidence="1">
    <location>
        <begin position="554"/>
        <end position="707"/>
    </location>
</feature>
<feature type="compositionally biased region" description="Acidic residues" evidence="1">
    <location>
        <begin position="2151"/>
        <end position="2160"/>
    </location>
</feature>
<feature type="compositionally biased region" description="Basic and acidic residues" evidence="1">
    <location>
        <begin position="3238"/>
        <end position="3257"/>
    </location>
</feature>
<feature type="region of interest" description="Disordered" evidence="1">
    <location>
        <begin position="5768"/>
        <end position="5790"/>
    </location>
</feature>
<feature type="compositionally biased region" description="Basic residues" evidence="1">
    <location>
        <begin position="3301"/>
        <end position="3311"/>
    </location>
</feature>
<feature type="compositionally biased region" description="Basic and acidic residues" evidence="1">
    <location>
        <begin position="2100"/>
        <end position="2111"/>
    </location>
</feature>
<feature type="compositionally biased region" description="Basic and acidic residues" evidence="1">
    <location>
        <begin position="5706"/>
        <end position="5715"/>
    </location>
</feature>
<feature type="region of interest" description="Disordered" evidence="1">
    <location>
        <begin position="5244"/>
        <end position="5276"/>
    </location>
</feature>
<feature type="compositionally biased region" description="Low complexity" evidence="1">
    <location>
        <begin position="3691"/>
        <end position="3700"/>
    </location>
</feature>
<feature type="region of interest" description="Disordered" evidence="1">
    <location>
        <begin position="1565"/>
        <end position="1733"/>
    </location>
</feature>
<feature type="compositionally biased region" description="Basic and acidic residues" evidence="1">
    <location>
        <begin position="1080"/>
        <end position="1101"/>
    </location>
</feature>
<feature type="compositionally biased region" description="Acidic residues" evidence="1">
    <location>
        <begin position="341"/>
        <end position="355"/>
    </location>
</feature>
<name>A0A084QQQ7_STAC4</name>
<feature type="compositionally biased region" description="Low complexity" evidence="1">
    <location>
        <begin position="2689"/>
        <end position="2700"/>
    </location>
</feature>
<feature type="compositionally biased region" description="Polar residues" evidence="1">
    <location>
        <begin position="4179"/>
        <end position="4200"/>
    </location>
</feature>
<feature type="compositionally biased region" description="Basic residues" evidence="1">
    <location>
        <begin position="4517"/>
        <end position="4528"/>
    </location>
</feature>
<feature type="compositionally biased region" description="Basic and acidic residues" evidence="1">
    <location>
        <begin position="652"/>
        <end position="686"/>
    </location>
</feature>
<feature type="region of interest" description="Disordered" evidence="1">
    <location>
        <begin position="1190"/>
        <end position="1515"/>
    </location>
</feature>
<feature type="region of interest" description="Disordered" evidence="1">
    <location>
        <begin position="5022"/>
        <end position="5193"/>
    </location>
</feature>
<feature type="compositionally biased region" description="Basic and acidic residues" evidence="1">
    <location>
        <begin position="3312"/>
        <end position="3323"/>
    </location>
</feature>
<feature type="compositionally biased region" description="Basic and acidic residues" evidence="1">
    <location>
        <begin position="1875"/>
        <end position="1889"/>
    </location>
</feature>
<feature type="compositionally biased region" description="Low complexity" evidence="1">
    <location>
        <begin position="2594"/>
        <end position="2607"/>
    </location>
</feature>
<feature type="compositionally biased region" description="Polar residues" evidence="1">
    <location>
        <begin position="3875"/>
        <end position="3884"/>
    </location>
</feature>
<feature type="compositionally biased region" description="Basic residues" evidence="1">
    <location>
        <begin position="2166"/>
        <end position="2175"/>
    </location>
</feature>
<feature type="compositionally biased region" description="Basic and acidic residues" evidence="1">
    <location>
        <begin position="5170"/>
        <end position="5185"/>
    </location>
</feature>
<feature type="region of interest" description="Disordered" evidence="1">
    <location>
        <begin position="3985"/>
        <end position="4004"/>
    </location>
</feature>
<feature type="compositionally biased region" description="Basic and acidic residues" evidence="1">
    <location>
        <begin position="5246"/>
        <end position="5256"/>
    </location>
</feature>
<feature type="compositionally biased region" description="Basic residues" evidence="1">
    <location>
        <begin position="3151"/>
        <end position="3162"/>
    </location>
</feature>
<feature type="compositionally biased region" description="Basic residues" evidence="1">
    <location>
        <begin position="3744"/>
        <end position="3754"/>
    </location>
</feature>
<feature type="compositionally biased region" description="Low complexity" evidence="1">
    <location>
        <begin position="2521"/>
        <end position="2537"/>
    </location>
</feature>
<feature type="compositionally biased region" description="Polar residues" evidence="1">
    <location>
        <begin position="3939"/>
        <end position="3949"/>
    </location>
</feature>
<feature type="compositionally biased region" description="Polar residues" evidence="1">
    <location>
        <begin position="5666"/>
        <end position="5678"/>
    </location>
</feature>
<feature type="compositionally biased region" description="Basic and acidic residues" evidence="1">
    <location>
        <begin position="763"/>
        <end position="794"/>
    </location>
</feature>
<feature type="region of interest" description="Disordered" evidence="1">
    <location>
        <begin position="864"/>
        <end position="916"/>
    </location>
</feature>
<feature type="compositionally biased region" description="Polar residues" evidence="1">
    <location>
        <begin position="2399"/>
        <end position="2427"/>
    </location>
</feature>
<feature type="compositionally biased region" description="Basic and acidic residues" evidence="1">
    <location>
        <begin position="1359"/>
        <end position="1369"/>
    </location>
</feature>
<feature type="compositionally biased region" description="Polar residues" evidence="1">
    <location>
        <begin position="3336"/>
        <end position="3346"/>
    </location>
</feature>